<dbReference type="RefSeq" id="WP_396192297.1">
    <property type="nucleotide sequence ID" value="NZ_OX336425.1"/>
</dbReference>
<accession>A0A9W4TKA9</accession>
<dbReference type="Proteomes" id="UP001152749">
    <property type="component" value="Chromosome"/>
</dbReference>
<protein>
    <submittedName>
        <fullName evidence="1">Uncharacterized protein</fullName>
    </submittedName>
</protein>
<dbReference type="KEGG" id="fcs:TRV642_3810"/>
<gene>
    <name evidence="1" type="ORF">TRV642_3810</name>
</gene>
<sequence length="99" mass="11400">MLTKGLKLVTISEIRGKKIIIIDMSKFEDLKISVQEIIDLIAAKNNREANNKLLEVNEVLDEMLDHAEEDEDLREISRYQVLLNQLHVKINGEEQVDGE</sequence>
<name>A0A9W4TKA9_9FLAO</name>
<dbReference type="EMBL" id="OX336425">
    <property type="protein sequence ID" value="CAI2768560.1"/>
    <property type="molecule type" value="Genomic_DNA"/>
</dbReference>
<evidence type="ECO:0000313" key="1">
    <source>
        <dbReference type="EMBL" id="CAI2768560.1"/>
    </source>
</evidence>
<proteinExistence type="predicted"/>
<evidence type="ECO:0000313" key="2">
    <source>
        <dbReference type="Proteomes" id="UP001152749"/>
    </source>
</evidence>
<dbReference type="AlphaFoldDB" id="A0A9W4TKA9"/>
<organism evidence="1 2">
    <name type="scientific">Flavobacterium collinsii</name>
    <dbReference type="NCBI Taxonomy" id="1114861"/>
    <lineage>
        <taxon>Bacteria</taxon>
        <taxon>Pseudomonadati</taxon>
        <taxon>Bacteroidota</taxon>
        <taxon>Flavobacteriia</taxon>
        <taxon>Flavobacteriales</taxon>
        <taxon>Flavobacteriaceae</taxon>
        <taxon>Flavobacterium</taxon>
    </lineage>
</organism>
<reference evidence="1" key="1">
    <citation type="submission" date="2022-09" db="EMBL/GenBank/DDBJ databases">
        <authorList>
            <person name="Duchaud E."/>
        </authorList>
    </citation>
    <scope>NUCLEOTIDE SEQUENCE</scope>
    <source>
        <strain evidence="1">TRV642</strain>
    </source>
</reference>